<organism evidence="7 8">
    <name type="scientific">Paractinoplanes rishiriensis</name>
    <dbReference type="NCBI Taxonomy" id="1050105"/>
    <lineage>
        <taxon>Bacteria</taxon>
        <taxon>Bacillati</taxon>
        <taxon>Actinomycetota</taxon>
        <taxon>Actinomycetes</taxon>
        <taxon>Micromonosporales</taxon>
        <taxon>Micromonosporaceae</taxon>
        <taxon>Paractinoplanes</taxon>
    </lineage>
</organism>
<feature type="domain" description="NlpC/P60" evidence="6">
    <location>
        <begin position="66"/>
        <end position="189"/>
    </location>
</feature>
<reference evidence="7" key="1">
    <citation type="submission" date="2021-01" db="EMBL/GenBank/DDBJ databases">
        <title>Whole genome shotgun sequence of Actinoplanes rishiriensis NBRC 108556.</title>
        <authorList>
            <person name="Komaki H."/>
            <person name="Tamura T."/>
        </authorList>
    </citation>
    <scope>NUCLEOTIDE SEQUENCE</scope>
    <source>
        <strain evidence="7">NBRC 108556</strain>
    </source>
</reference>
<protein>
    <recommendedName>
        <fullName evidence="6">NlpC/P60 domain-containing protein</fullName>
    </recommendedName>
</protein>
<dbReference type="PROSITE" id="PS00922">
    <property type="entry name" value="TRANSGLYCOSYLASE"/>
    <property type="match status" value="1"/>
</dbReference>
<dbReference type="SUPFAM" id="SSF53955">
    <property type="entry name" value="Lysozyme-like"/>
    <property type="match status" value="1"/>
</dbReference>
<evidence type="ECO:0000313" key="7">
    <source>
        <dbReference type="EMBL" id="GIE97871.1"/>
    </source>
</evidence>
<evidence type="ECO:0000313" key="8">
    <source>
        <dbReference type="Proteomes" id="UP000636960"/>
    </source>
</evidence>
<dbReference type="Gene3D" id="3.90.1720.10">
    <property type="entry name" value="endopeptidase domain like (from Nostoc punctiforme)"/>
    <property type="match status" value="1"/>
</dbReference>
<dbReference type="Pfam" id="PF00877">
    <property type="entry name" value="NLPC_P60"/>
    <property type="match status" value="1"/>
</dbReference>
<dbReference type="PROSITE" id="PS51935">
    <property type="entry name" value="NLPC_P60"/>
    <property type="match status" value="1"/>
</dbReference>
<dbReference type="CDD" id="cd00254">
    <property type="entry name" value="LT-like"/>
    <property type="match status" value="1"/>
</dbReference>
<comment type="caution">
    <text evidence="7">The sequence shown here is derived from an EMBL/GenBank/DDBJ whole genome shotgun (WGS) entry which is preliminary data.</text>
</comment>
<dbReference type="InterPro" id="IPR008258">
    <property type="entry name" value="Transglycosylase_SLT_dom_1"/>
</dbReference>
<gene>
    <name evidence="7" type="ORF">Ari01nite_53360</name>
</gene>
<dbReference type="Gene3D" id="1.10.530.10">
    <property type="match status" value="1"/>
</dbReference>
<dbReference type="InterPro" id="IPR000189">
    <property type="entry name" value="Transglyc_AS"/>
</dbReference>
<keyword evidence="8" id="KW-1185">Reference proteome</keyword>
<evidence type="ECO:0000256" key="1">
    <source>
        <dbReference type="ARBA" id="ARBA00007074"/>
    </source>
</evidence>
<dbReference type="InterPro" id="IPR000064">
    <property type="entry name" value="NLP_P60_dom"/>
</dbReference>
<keyword evidence="4" id="KW-0378">Hydrolase</keyword>
<dbReference type="InterPro" id="IPR023346">
    <property type="entry name" value="Lysozyme-like_dom_sf"/>
</dbReference>
<dbReference type="GO" id="GO:0000270">
    <property type="term" value="P:peptidoglycan metabolic process"/>
    <property type="evidence" value="ECO:0007669"/>
    <property type="project" value="InterPro"/>
</dbReference>
<evidence type="ECO:0000259" key="6">
    <source>
        <dbReference type="PROSITE" id="PS51935"/>
    </source>
</evidence>
<dbReference type="RefSeq" id="WP_203784914.1">
    <property type="nucleotide sequence ID" value="NZ_BOMV01000059.1"/>
</dbReference>
<dbReference type="GO" id="GO:0016020">
    <property type="term" value="C:membrane"/>
    <property type="evidence" value="ECO:0007669"/>
    <property type="project" value="InterPro"/>
</dbReference>
<evidence type="ECO:0000256" key="3">
    <source>
        <dbReference type="ARBA" id="ARBA00022670"/>
    </source>
</evidence>
<dbReference type="Pfam" id="PF01464">
    <property type="entry name" value="SLT"/>
    <property type="match status" value="1"/>
</dbReference>
<comment type="similarity">
    <text evidence="2">Belongs to the transglycosylase Slt family.</text>
</comment>
<dbReference type="GO" id="GO:0008933">
    <property type="term" value="F:peptidoglycan lytic transglycosylase activity"/>
    <property type="evidence" value="ECO:0007669"/>
    <property type="project" value="InterPro"/>
</dbReference>
<accession>A0A919K777</accession>
<sequence>MTGMMGVSGVLSRIQELQAQLGLDPLNPDAAAAGTVTTRQPGTNGSTFASALANATGGGTLTAGGGVTGNDVVSAAKKYLGTPYVFGSTNPDKGLDCSALVQKAFGDLGIEVPRLSHQQARAGQPVASLAQARPGDILAFNSPVDHVGIYLGNNKMIAAPKPGDHVKIQTVWEKPTHIRRVVSDTAEVAAQNIAAQGAAALRPASLRGGSEALTGVPYADVFVRAGNKYGVSPKLLAAVAKVESGYNPEAVSKAGARGIMQLMPGTAKGLGVDNAFDPEQAIFGGAKLLARNLREFKSLPLALAAYNAGGGAVKRYGGIPPYSETQAYVPKVQKALAALGG</sequence>
<dbReference type="GO" id="GO:0008234">
    <property type="term" value="F:cysteine-type peptidase activity"/>
    <property type="evidence" value="ECO:0007669"/>
    <property type="project" value="UniProtKB-KW"/>
</dbReference>
<dbReference type="EMBL" id="BOMV01000059">
    <property type="protein sequence ID" value="GIE97871.1"/>
    <property type="molecule type" value="Genomic_DNA"/>
</dbReference>
<comment type="similarity">
    <text evidence="1">Belongs to the peptidase C40 family.</text>
</comment>
<dbReference type="PANTHER" id="PTHR37423:SF2">
    <property type="entry name" value="MEMBRANE-BOUND LYTIC MUREIN TRANSGLYCOSYLASE C"/>
    <property type="match status" value="1"/>
</dbReference>
<evidence type="ECO:0000256" key="2">
    <source>
        <dbReference type="ARBA" id="ARBA00007734"/>
    </source>
</evidence>
<dbReference type="GO" id="GO:0006508">
    <property type="term" value="P:proteolysis"/>
    <property type="evidence" value="ECO:0007669"/>
    <property type="project" value="UniProtKB-KW"/>
</dbReference>
<dbReference type="PANTHER" id="PTHR37423">
    <property type="entry name" value="SOLUBLE LYTIC MUREIN TRANSGLYCOSYLASE-RELATED"/>
    <property type="match status" value="1"/>
</dbReference>
<keyword evidence="5" id="KW-0788">Thiol protease</keyword>
<evidence type="ECO:0000256" key="4">
    <source>
        <dbReference type="ARBA" id="ARBA00022801"/>
    </source>
</evidence>
<name>A0A919K777_9ACTN</name>
<proteinExistence type="inferred from homology"/>
<keyword evidence="3" id="KW-0645">Protease</keyword>
<dbReference type="Proteomes" id="UP000636960">
    <property type="component" value="Unassembled WGS sequence"/>
</dbReference>
<dbReference type="SUPFAM" id="SSF54001">
    <property type="entry name" value="Cysteine proteinases"/>
    <property type="match status" value="1"/>
</dbReference>
<dbReference type="AlphaFoldDB" id="A0A919K777"/>
<dbReference type="InterPro" id="IPR038765">
    <property type="entry name" value="Papain-like_cys_pep_sf"/>
</dbReference>
<evidence type="ECO:0000256" key="5">
    <source>
        <dbReference type="ARBA" id="ARBA00022807"/>
    </source>
</evidence>